<dbReference type="AlphaFoldDB" id="A0A514BP12"/>
<evidence type="ECO:0008006" key="4">
    <source>
        <dbReference type="Google" id="ProtNLM"/>
    </source>
</evidence>
<dbReference type="KEGG" id="lyj:FKV23_02655"/>
<gene>
    <name evidence="2" type="ORF">FKV23_02655</name>
</gene>
<proteinExistence type="predicted"/>
<keyword evidence="1" id="KW-0732">Signal</keyword>
<dbReference type="EMBL" id="CP041242">
    <property type="protein sequence ID" value="QDH69127.1"/>
    <property type="molecule type" value="Genomic_DNA"/>
</dbReference>
<evidence type="ECO:0000256" key="1">
    <source>
        <dbReference type="SAM" id="SignalP"/>
    </source>
</evidence>
<organism evidence="2 3">
    <name type="scientific">Marilutibacter alkalisoli</name>
    <dbReference type="NCBI Taxonomy" id="2591633"/>
    <lineage>
        <taxon>Bacteria</taxon>
        <taxon>Pseudomonadati</taxon>
        <taxon>Pseudomonadota</taxon>
        <taxon>Gammaproteobacteria</taxon>
        <taxon>Lysobacterales</taxon>
        <taxon>Lysobacteraceae</taxon>
        <taxon>Marilutibacter</taxon>
    </lineage>
</organism>
<feature type="signal peptide" evidence="1">
    <location>
        <begin position="1"/>
        <end position="21"/>
    </location>
</feature>
<dbReference type="Proteomes" id="UP000317199">
    <property type="component" value="Chromosome"/>
</dbReference>
<evidence type="ECO:0000313" key="2">
    <source>
        <dbReference type="EMBL" id="QDH69127.1"/>
    </source>
</evidence>
<accession>A0A514BP12</accession>
<feature type="chain" id="PRO_5022239290" description="Secreted protein" evidence="1">
    <location>
        <begin position="22"/>
        <end position="172"/>
    </location>
</feature>
<dbReference type="OrthoDB" id="5974698at2"/>
<dbReference type="RefSeq" id="WP_141622469.1">
    <property type="nucleotide sequence ID" value="NZ_CP041242.1"/>
</dbReference>
<protein>
    <recommendedName>
        <fullName evidence="4">Secreted protein</fullName>
    </recommendedName>
</protein>
<name>A0A514BP12_9GAMM</name>
<evidence type="ECO:0000313" key="3">
    <source>
        <dbReference type="Proteomes" id="UP000317199"/>
    </source>
</evidence>
<sequence length="172" mass="18490">MPRKPWLYLLMIAPLAGPAHAADDTAPEIERPVAPPQAVGEVHALRTIPEACARIEGVFTGNATEPYRFAVLPTHSNCQPRARFVDATEVGPDTASGWIFNDLIRIPSEACPSQHALVRVWRKPGSAAPLELDAQGRVRIYLQESKQTAGGAASKLPLFTAAMAVEGEACEN</sequence>
<keyword evidence="3" id="KW-1185">Reference proteome</keyword>
<reference evidence="2 3" key="1">
    <citation type="submission" date="2019-06" db="EMBL/GenBank/DDBJ databases">
        <title>Lysobacter alkalisoli sp. nov. isolated from saline-alkali soil.</title>
        <authorList>
            <person name="Sun J.-Q."/>
            <person name="Xu L."/>
        </authorList>
    </citation>
    <scope>NUCLEOTIDE SEQUENCE [LARGE SCALE GENOMIC DNA]</scope>
    <source>
        <strain evidence="2 3">SJ-36</strain>
    </source>
</reference>